<evidence type="ECO:0000313" key="4">
    <source>
        <dbReference type="EnsemblPlants" id="Kaladp0060s0178.1.v1.1"/>
    </source>
</evidence>
<organism evidence="4 5">
    <name type="scientific">Kalanchoe fedtschenkoi</name>
    <name type="common">Lavender scallops</name>
    <name type="synonym">South American air plant</name>
    <dbReference type="NCBI Taxonomy" id="63787"/>
    <lineage>
        <taxon>Eukaryota</taxon>
        <taxon>Viridiplantae</taxon>
        <taxon>Streptophyta</taxon>
        <taxon>Embryophyta</taxon>
        <taxon>Tracheophyta</taxon>
        <taxon>Spermatophyta</taxon>
        <taxon>Magnoliopsida</taxon>
        <taxon>eudicotyledons</taxon>
        <taxon>Gunneridae</taxon>
        <taxon>Pentapetalae</taxon>
        <taxon>Saxifragales</taxon>
        <taxon>Crassulaceae</taxon>
        <taxon>Kalanchoe</taxon>
    </lineage>
</organism>
<dbReference type="OMA" id="KPSCNLA"/>
<dbReference type="AlphaFoldDB" id="A0A7N0UEN5"/>
<dbReference type="EnsemblPlants" id="Kaladp0060s0178.1.v1.1">
    <property type="protein sequence ID" value="Kaladp0060s0178.1.v1.1"/>
    <property type="gene ID" value="Kaladp0060s0178.v1.1"/>
</dbReference>
<dbReference type="PANTHER" id="PTHR12419">
    <property type="entry name" value="OTU DOMAIN CONTAINING PROTEIN"/>
    <property type="match status" value="1"/>
</dbReference>
<dbReference type="SUPFAM" id="SSF54001">
    <property type="entry name" value="Cysteine proteinases"/>
    <property type="match status" value="1"/>
</dbReference>
<protein>
    <recommendedName>
        <fullName evidence="3">OTU domain-containing protein</fullName>
    </recommendedName>
</protein>
<dbReference type="InterPro" id="IPR003323">
    <property type="entry name" value="OTU_dom"/>
</dbReference>
<evidence type="ECO:0000256" key="1">
    <source>
        <dbReference type="ARBA" id="ARBA00010407"/>
    </source>
</evidence>
<dbReference type="InterPro" id="IPR050704">
    <property type="entry name" value="Peptidase_C85-like"/>
</dbReference>
<dbReference type="Gene3D" id="3.90.70.80">
    <property type="match status" value="1"/>
</dbReference>
<dbReference type="Proteomes" id="UP000594263">
    <property type="component" value="Unplaced"/>
</dbReference>
<sequence length="437" mass="48294">MVQTRHQKSKPKKQPTVRKKGKEGDMTDFRGQLDALGLKIIEVTADGNCFFRALADQLEGDEEEHQKYRDMVVKYIEKNREMFEPFIEDEVPFDNYCCLMEKDGTWAGHMELQASSLVTHRNICIHRSMSPRWYIRNFNDSEAHMVHLSYHDGEHYNSVRLKEDSCAGPARPILIKADAGLSATSHHKKVTPSKSREGYGCNIANEGSIKLVMAGTGCSNEEKVKQVLFQVDGDTDAAIEFLIADQGADELQSEDDVSLKVFDGNIGSDHFDTAVADNHDSCQVEVRQVSSRSIRESDDKISDCMLADKCDSGVAKEFSSTVAKSCDDKKFEYVSVDNHDNSIDKKESLGTSGLGGNDDKSEQECKKVPRNKACPCGSKKKYKSCCGTSTGKTMQFPVTKTSSNRKDKKQGKNSGTSKVPTTNSPLGGPPDVGALCI</sequence>
<dbReference type="Pfam" id="PF02810">
    <property type="entry name" value="SEC-C"/>
    <property type="match status" value="1"/>
</dbReference>
<keyword evidence="5" id="KW-1185">Reference proteome</keyword>
<dbReference type="InterPro" id="IPR004027">
    <property type="entry name" value="SEC_C_motif"/>
</dbReference>
<dbReference type="SUPFAM" id="SSF103642">
    <property type="entry name" value="Sec-C motif"/>
    <property type="match status" value="1"/>
</dbReference>
<feature type="domain" description="OTU" evidence="3">
    <location>
        <begin position="38"/>
        <end position="162"/>
    </location>
</feature>
<name>A0A7N0UEN5_KALFE</name>
<feature type="region of interest" description="Disordered" evidence="2">
    <location>
        <begin position="342"/>
        <end position="437"/>
    </location>
</feature>
<evidence type="ECO:0000259" key="3">
    <source>
        <dbReference type="PROSITE" id="PS50802"/>
    </source>
</evidence>
<dbReference type="Pfam" id="PF02338">
    <property type="entry name" value="OTU"/>
    <property type="match status" value="1"/>
</dbReference>
<feature type="compositionally biased region" description="Polar residues" evidence="2">
    <location>
        <begin position="412"/>
        <end position="425"/>
    </location>
</feature>
<dbReference type="InterPro" id="IPR038765">
    <property type="entry name" value="Papain-like_cys_pep_sf"/>
</dbReference>
<feature type="compositionally biased region" description="Basic and acidic residues" evidence="2">
    <location>
        <begin position="357"/>
        <end position="367"/>
    </location>
</feature>
<dbReference type="PROSITE" id="PS50802">
    <property type="entry name" value="OTU"/>
    <property type="match status" value="1"/>
</dbReference>
<feature type="compositionally biased region" description="Basic residues" evidence="2">
    <location>
        <begin position="1"/>
        <end position="21"/>
    </location>
</feature>
<feature type="region of interest" description="Disordered" evidence="2">
    <location>
        <begin position="1"/>
        <end position="28"/>
    </location>
</feature>
<reference evidence="4" key="1">
    <citation type="submission" date="2021-01" db="UniProtKB">
        <authorList>
            <consortium name="EnsemblPlants"/>
        </authorList>
    </citation>
    <scope>IDENTIFICATION</scope>
</reference>
<evidence type="ECO:0000256" key="2">
    <source>
        <dbReference type="SAM" id="MobiDB-lite"/>
    </source>
</evidence>
<comment type="similarity">
    <text evidence="1">Belongs to the peptidase C85 family.</text>
</comment>
<dbReference type="FunFam" id="3.90.70.80:FF:000009">
    <property type="entry name" value="OTU domain-containing protein 3"/>
    <property type="match status" value="1"/>
</dbReference>
<dbReference type="GO" id="GO:0016579">
    <property type="term" value="P:protein deubiquitination"/>
    <property type="evidence" value="ECO:0007669"/>
    <property type="project" value="TreeGrafter"/>
</dbReference>
<accession>A0A7N0UEN5</accession>
<dbReference type="Gramene" id="Kaladp0060s0178.1.v1.1">
    <property type="protein sequence ID" value="Kaladp0060s0178.1.v1.1"/>
    <property type="gene ID" value="Kaladp0060s0178.v1.1"/>
</dbReference>
<evidence type="ECO:0000313" key="5">
    <source>
        <dbReference type="Proteomes" id="UP000594263"/>
    </source>
</evidence>
<dbReference type="GO" id="GO:0004843">
    <property type="term" value="F:cysteine-type deubiquitinase activity"/>
    <property type="evidence" value="ECO:0007669"/>
    <property type="project" value="TreeGrafter"/>
</dbReference>
<dbReference type="PANTHER" id="PTHR12419:SF7">
    <property type="entry name" value="OTU DOMAIN-CONTAINING PROTEIN 3"/>
    <property type="match status" value="1"/>
</dbReference>
<dbReference type="Gene3D" id="3.10.450.50">
    <property type="match status" value="1"/>
</dbReference>
<proteinExistence type="inferred from homology"/>
<feature type="compositionally biased region" description="Polar residues" evidence="2">
    <location>
        <begin position="388"/>
        <end position="402"/>
    </location>
</feature>
<dbReference type="CDD" id="cd22771">
    <property type="entry name" value="OTU_plant_OTU7-like"/>
    <property type="match status" value="1"/>
</dbReference>